<dbReference type="EMBL" id="JWIN03000016">
    <property type="protein sequence ID" value="KAB1265235.1"/>
    <property type="molecule type" value="Genomic_DNA"/>
</dbReference>
<evidence type="ECO:0000313" key="1">
    <source>
        <dbReference type="EMBL" id="KAB1265235.1"/>
    </source>
</evidence>
<proteinExistence type="predicted"/>
<comment type="caution">
    <text evidence="1">The sequence shown here is derived from an EMBL/GenBank/DDBJ whole genome shotgun (WGS) entry which is preliminary data.</text>
</comment>
<sequence length="114" mass="11889">MREVQQLTPANCRSFPRGGTADANLVQSSERPLLVHPIEGSIAVFHNLAAKLSIPTYGLQCTESYRAKLTPGCEAEAGRGHVLLRAAVHGRGAWQGAESAAALGGAERAAAAVE</sequence>
<reference evidence="1 2" key="1">
    <citation type="journal article" date="2019" name="Mol. Ecol. Resour.">
        <title>Improving Illumina assemblies with Hi-C and long reads: an example with the North African dromedary.</title>
        <authorList>
            <person name="Elbers J.P."/>
            <person name="Rogers M.F."/>
            <person name="Perelman P.L."/>
            <person name="Proskuryakova A.A."/>
            <person name="Serdyukova N.A."/>
            <person name="Johnson W.E."/>
            <person name="Horin P."/>
            <person name="Corander J."/>
            <person name="Murphy D."/>
            <person name="Burger P.A."/>
        </authorList>
    </citation>
    <scope>NUCLEOTIDE SEQUENCE [LARGE SCALE GENOMIC DNA]</scope>
    <source>
        <strain evidence="1">Drom800</strain>
        <tissue evidence="1">Blood</tissue>
    </source>
</reference>
<evidence type="ECO:0000313" key="2">
    <source>
        <dbReference type="Proteomes" id="UP000299084"/>
    </source>
</evidence>
<protein>
    <submittedName>
        <fullName evidence="1">Fatty acid synthase</fullName>
    </submittedName>
</protein>
<dbReference type="Gene3D" id="3.40.50.1820">
    <property type="entry name" value="alpha/beta hydrolase"/>
    <property type="match status" value="1"/>
</dbReference>
<name>A0A5N4D2B0_CAMDR</name>
<organism evidence="1 2">
    <name type="scientific">Camelus dromedarius</name>
    <name type="common">Dromedary</name>
    <name type="synonym">Arabian camel</name>
    <dbReference type="NCBI Taxonomy" id="9838"/>
    <lineage>
        <taxon>Eukaryota</taxon>
        <taxon>Metazoa</taxon>
        <taxon>Chordata</taxon>
        <taxon>Craniata</taxon>
        <taxon>Vertebrata</taxon>
        <taxon>Euteleostomi</taxon>
        <taxon>Mammalia</taxon>
        <taxon>Eutheria</taxon>
        <taxon>Laurasiatheria</taxon>
        <taxon>Artiodactyla</taxon>
        <taxon>Tylopoda</taxon>
        <taxon>Camelidae</taxon>
        <taxon>Camelus</taxon>
    </lineage>
</organism>
<dbReference type="InterPro" id="IPR029058">
    <property type="entry name" value="AB_hydrolase_fold"/>
</dbReference>
<gene>
    <name evidence="1" type="ORF">Cadr_000019974</name>
</gene>
<keyword evidence="2" id="KW-1185">Reference proteome</keyword>
<dbReference type="AlphaFoldDB" id="A0A5N4D2B0"/>
<dbReference type="Proteomes" id="UP000299084">
    <property type="component" value="Unassembled WGS sequence"/>
</dbReference>
<accession>A0A5N4D2B0</accession>